<name>U4KTQ6_PYROM</name>
<gene>
    <name evidence="2" type="ORF">PCON_01263</name>
</gene>
<reference evidence="2 3" key="1">
    <citation type="journal article" date="2013" name="PLoS Genet.">
        <title>The genome and development-dependent transcriptomes of Pyronema confluens: a window into fungal evolution.</title>
        <authorList>
            <person name="Traeger S."/>
            <person name="Altegoer F."/>
            <person name="Freitag M."/>
            <person name="Gabaldon T."/>
            <person name="Kempken F."/>
            <person name="Kumar A."/>
            <person name="Marcet-Houben M."/>
            <person name="Poggeler S."/>
            <person name="Stajich J.E."/>
            <person name="Nowrousian M."/>
        </authorList>
    </citation>
    <scope>NUCLEOTIDE SEQUENCE [LARGE SCALE GENOMIC DNA]</scope>
    <source>
        <strain evidence="3">CBS 100304</strain>
        <tissue evidence="2">Vegetative mycelium</tissue>
    </source>
</reference>
<feature type="compositionally biased region" description="Basic and acidic residues" evidence="1">
    <location>
        <begin position="408"/>
        <end position="434"/>
    </location>
</feature>
<organism evidence="2 3">
    <name type="scientific">Pyronema omphalodes (strain CBS 100304)</name>
    <name type="common">Pyronema confluens</name>
    <dbReference type="NCBI Taxonomy" id="1076935"/>
    <lineage>
        <taxon>Eukaryota</taxon>
        <taxon>Fungi</taxon>
        <taxon>Dikarya</taxon>
        <taxon>Ascomycota</taxon>
        <taxon>Pezizomycotina</taxon>
        <taxon>Pezizomycetes</taxon>
        <taxon>Pezizales</taxon>
        <taxon>Pyronemataceae</taxon>
        <taxon>Pyronema</taxon>
    </lineage>
</organism>
<feature type="region of interest" description="Disordered" evidence="1">
    <location>
        <begin position="161"/>
        <end position="183"/>
    </location>
</feature>
<protein>
    <submittedName>
        <fullName evidence="2">Uncharacterized protein</fullName>
    </submittedName>
</protein>
<keyword evidence="3" id="KW-1185">Reference proteome</keyword>
<dbReference type="Proteomes" id="UP000018144">
    <property type="component" value="Unassembled WGS sequence"/>
</dbReference>
<feature type="compositionally biased region" description="Low complexity" evidence="1">
    <location>
        <begin position="163"/>
        <end position="176"/>
    </location>
</feature>
<feature type="region of interest" description="Disordered" evidence="1">
    <location>
        <begin position="393"/>
        <end position="434"/>
    </location>
</feature>
<accession>U4KTQ6</accession>
<dbReference type="OrthoDB" id="10552400at2759"/>
<evidence type="ECO:0000313" key="2">
    <source>
        <dbReference type="EMBL" id="CCX04243.1"/>
    </source>
</evidence>
<proteinExistence type="predicted"/>
<sequence>MADVDCLLDNPTNPAPEVYILPGEEEENLDIECTLGMESRDISSVTSTTATRTTSPDFDTDIVIVDEQSVIELDSLLTDPVQVPAPTPAPAPASGPQASAHAPFVAITNFPDLTPASAPVLATDPAELVELIESNEPMKPVEPIQPSQPMEPAFPATFPEVQAAPTSSAPSATTSSTPPPRRTFTLTPIESAIHLSTNGPKIASLSRIARLVGPESSWNSCILLISGSAVQKPLMVFYTLVSEWDDFLRYLKIHGGLEGDEEVVEGKGEGEKKVKRYRMVIKCPSYALGSLASSPPSSPVSASSSQSFQADTEFGATTTAAAPTTLVKRRIIANTSPDYPKSATAMKKLIEVGKVHVWDQISFDCAMQLVNLLNKTKEFMVEIEEVSNKKVEVAGSVTGDQKGKRKSSKETTEVEKNKTTEKNVKLKKVKEATN</sequence>
<dbReference type="AlphaFoldDB" id="U4KTQ6"/>
<dbReference type="EMBL" id="HF935194">
    <property type="protein sequence ID" value="CCX04243.1"/>
    <property type="molecule type" value="Genomic_DNA"/>
</dbReference>
<evidence type="ECO:0000256" key="1">
    <source>
        <dbReference type="SAM" id="MobiDB-lite"/>
    </source>
</evidence>
<evidence type="ECO:0000313" key="3">
    <source>
        <dbReference type="Proteomes" id="UP000018144"/>
    </source>
</evidence>